<proteinExistence type="predicted"/>
<dbReference type="Proteomes" id="UP000004095">
    <property type="component" value="Unassembled WGS sequence"/>
</dbReference>
<sequence>MPEFKTLHDAFEWFLENVYPQLSSEQKRRLKDVRYDFYAEGRKVSVNRMNRFLHEFSDFENIFRVNNKKQKS</sequence>
<dbReference type="EMBL" id="AAWS01000006">
    <property type="protein sequence ID" value="EAY30569.1"/>
    <property type="molecule type" value="Genomic_DNA"/>
</dbReference>
<evidence type="ECO:0000313" key="2">
    <source>
        <dbReference type="Proteomes" id="UP000004095"/>
    </source>
</evidence>
<name>A1ZGF2_MICM2</name>
<dbReference type="AlphaFoldDB" id="A1ZGF2"/>
<organism evidence="1 2">
    <name type="scientific">Microscilla marina ATCC 23134</name>
    <dbReference type="NCBI Taxonomy" id="313606"/>
    <lineage>
        <taxon>Bacteria</taxon>
        <taxon>Pseudomonadati</taxon>
        <taxon>Bacteroidota</taxon>
        <taxon>Cytophagia</taxon>
        <taxon>Cytophagales</taxon>
        <taxon>Microscillaceae</taxon>
        <taxon>Microscilla</taxon>
    </lineage>
</organism>
<evidence type="ECO:0000313" key="1">
    <source>
        <dbReference type="EMBL" id="EAY30569.1"/>
    </source>
</evidence>
<protein>
    <submittedName>
        <fullName evidence="1">Uncharacterized protein</fullName>
    </submittedName>
</protein>
<dbReference type="RefSeq" id="WP_002694837.1">
    <property type="nucleotide sequence ID" value="NZ_AAWS01000006.1"/>
</dbReference>
<dbReference type="OrthoDB" id="963183at2"/>
<keyword evidence="2" id="KW-1185">Reference proteome</keyword>
<comment type="caution">
    <text evidence="1">The sequence shown here is derived from an EMBL/GenBank/DDBJ whole genome shotgun (WGS) entry which is preliminary data.</text>
</comment>
<gene>
    <name evidence="1" type="ORF">M23134_03207</name>
</gene>
<reference evidence="1 2" key="1">
    <citation type="submission" date="2007-01" db="EMBL/GenBank/DDBJ databases">
        <authorList>
            <person name="Haygood M."/>
            <person name="Podell S."/>
            <person name="Anderson C."/>
            <person name="Hopkinson B."/>
            <person name="Roe K."/>
            <person name="Barbeau K."/>
            <person name="Gaasterland T."/>
            <person name="Ferriera S."/>
            <person name="Johnson J."/>
            <person name="Kravitz S."/>
            <person name="Beeson K."/>
            <person name="Sutton G."/>
            <person name="Rogers Y.-H."/>
            <person name="Friedman R."/>
            <person name="Frazier M."/>
            <person name="Venter J.C."/>
        </authorList>
    </citation>
    <scope>NUCLEOTIDE SEQUENCE [LARGE SCALE GENOMIC DNA]</scope>
    <source>
        <strain evidence="1 2">ATCC 23134</strain>
    </source>
</reference>
<accession>A1ZGF2</accession>